<sequence>MTTSSPLVSIIVPVHNSLPHIPALLQRLAQQAQNRDEILLVDDASTDGGTPLLEAFVAEHPQAKLIRLDSPHGVARARNAALKAARGEYVWFADDDDLWSPDILDVFLEAATRSDADVVVCQAELRYPGRQSGAIIDGSARELIVSRQHACNLVLEGKIHGYLWNKLFRRSILGADPFLDMSSQSDFTGVVRALANSECVHLIPPVLYFHLVREGSVTRRKTPDLSNLERAHELAVELLPAGEVTGLTGAMNHFRAWFLVLPLAHTPTRVRAPWSIRRDGIRRARNAAQAVDMAQLRVRSRRTHHQVWLVTQLGTVYLVALHAAQVFKRLGRRIRRR</sequence>
<dbReference type="PANTHER" id="PTHR43685:SF2">
    <property type="entry name" value="GLYCOSYLTRANSFERASE 2-LIKE DOMAIN-CONTAINING PROTEIN"/>
    <property type="match status" value="1"/>
</dbReference>
<dbReference type="PANTHER" id="PTHR43685">
    <property type="entry name" value="GLYCOSYLTRANSFERASE"/>
    <property type="match status" value="1"/>
</dbReference>
<protein>
    <submittedName>
        <fullName evidence="3">Glycosyltransferase involved in cell wall biosynthesis</fullName>
    </submittedName>
</protein>
<dbReference type="CDD" id="cd00761">
    <property type="entry name" value="Glyco_tranf_GTA_type"/>
    <property type="match status" value="1"/>
</dbReference>
<evidence type="ECO:0000313" key="4">
    <source>
        <dbReference type="Proteomes" id="UP000636579"/>
    </source>
</evidence>
<evidence type="ECO:0000256" key="1">
    <source>
        <dbReference type="SAM" id="Phobius"/>
    </source>
</evidence>
<dbReference type="RefSeq" id="WP_192590688.1">
    <property type="nucleotide sequence ID" value="NZ_JADBEE010000001.1"/>
</dbReference>
<accession>A0ABR9J4D4</accession>
<dbReference type="InterPro" id="IPR029044">
    <property type="entry name" value="Nucleotide-diphossugar_trans"/>
</dbReference>
<reference evidence="3 4" key="1">
    <citation type="submission" date="2020-10" db="EMBL/GenBank/DDBJ databases">
        <title>Sequencing the genomes of 1000 actinobacteria strains.</title>
        <authorList>
            <person name="Klenk H.-P."/>
        </authorList>
    </citation>
    <scope>NUCLEOTIDE SEQUENCE [LARGE SCALE GENOMIC DNA]</scope>
    <source>
        <strain evidence="3 4">DSM 15474</strain>
    </source>
</reference>
<gene>
    <name evidence="3" type="ORF">H4W26_000617</name>
</gene>
<evidence type="ECO:0000313" key="3">
    <source>
        <dbReference type="EMBL" id="MBE1513862.1"/>
    </source>
</evidence>
<evidence type="ECO:0000259" key="2">
    <source>
        <dbReference type="Pfam" id="PF00535"/>
    </source>
</evidence>
<keyword evidence="1" id="KW-0812">Transmembrane</keyword>
<dbReference type="SUPFAM" id="SSF53448">
    <property type="entry name" value="Nucleotide-diphospho-sugar transferases"/>
    <property type="match status" value="1"/>
</dbReference>
<keyword evidence="4" id="KW-1185">Reference proteome</keyword>
<proteinExistence type="predicted"/>
<dbReference type="Gene3D" id="3.90.550.10">
    <property type="entry name" value="Spore Coat Polysaccharide Biosynthesis Protein SpsA, Chain A"/>
    <property type="match status" value="1"/>
</dbReference>
<feature type="transmembrane region" description="Helical" evidence="1">
    <location>
        <begin position="307"/>
        <end position="327"/>
    </location>
</feature>
<dbReference type="EMBL" id="JADBEE010000001">
    <property type="protein sequence ID" value="MBE1513862.1"/>
    <property type="molecule type" value="Genomic_DNA"/>
</dbReference>
<dbReference type="InterPro" id="IPR050834">
    <property type="entry name" value="Glycosyltransf_2"/>
</dbReference>
<keyword evidence="1" id="KW-0472">Membrane</keyword>
<dbReference type="InterPro" id="IPR001173">
    <property type="entry name" value="Glyco_trans_2-like"/>
</dbReference>
<dbReference type="Proteomes" id="UP000636579">
    <property type="component" value="Unassembled WGS sequence"/>
</dbReference>
<name>A0ABR9J4D4_9MICC</name>
<organism evidence="3 4">
    <name type="scientific">Nesterenkonia halotolerans</name>
    <dbReference type="NCBI Taxonomy" id="225325"/>
    <lineage>
        <taxon>Bacteria</taxon>
        <taxon>Bacillati</taxon>
        <taxon>Actinomycetota</taxon>
        <taxon>Actinomycetes</taxon>
        <taxon>Micrococcales</taxon>
        <taxon>Micrococcaceae</taxon>
        <taxon>Nesterenkonia</taxon>
    </lineage>
</organism>
<feature type="domain" description="Glycosyltransferase 2-like" evidence="2">
    <location>
        <begin position="9"/>
        <end position="171"/>
    </location>
</feature>
<dbReference type="Pfam" id="PF00535">
    <property type="entry name" value="Glycos_transf_2"/>
    <property type="match status" value="1"/>
</dbReference>
<comment type="caution">
    <text evidence="3">The sequence shown here is derived from an EMBL/GenBank/DDBJ whole genome shotgun (WGS) entry which is preliminary data.</text>
</comment>
<keyword evidence="1" id="KW-1133">Transmembrane helix</keyword>